<dbReference type="OrthoDB" id="9795712at2"/>
<protein>
    <submittedName>
        <fullName evidence="4">Thioredoxin reductase</fullName>
    </submittedName>
</protein>
<dbReference type="AlphaFoldDB" id="A0A1Y6D0U7"/>
<dbReference type="SUPFAM" id="SSF51905">
    <property type="entry name" value="FAD/NAD(P)-binding domain"/>
    <property type="match status" value="1"/>
</dbReference>
<dbReference type="InterPro" id="IPR023753">
    <property type="entry name" value="FAD/NAD-binding_dom"/>
</dbReference>
<dbReference type="Gene3D" id="3.50.50.60">
    <property type="entry name" value="FAD/NAD(P)-binding domain"/>
    <property type="match status" value="2"/>
</dbReference>
<evidence type="ECO:0000256" key="2">
    <source>
        <dbReference type="ARBA" id="ARBA00023002"/>
    </source>
</evidence>
<dbReference type="PRINTS" id="PR00469">
    <property type="entry name" value="PNDRDTASEII"/>
</dbReference>
<dbReference type="EMBL" id="FXAM01000001">
    <property type="protein sequence ID" value="SMF94024.1"/>
    <property type="molecule type" value="Genomic_DNA"/>
</dbReference>
<reference evidence="4 5" key="1">
    <citation type="submission" date="2016-12" db="EMBL/GenBank/DDBJ databases">
        <authorList>
            <person name="Song W.-J."/>
            <person name="Kurnit D.M."/>
        </authorList>
    </citation>
    <scope>NUCLEOTIDE SEQUENCE [LARGE SCALE GENOMIC DNA]</scope>
    <source>
        <strain evidence="4 5">175</strain>
    </source>
</reference>
<name>A0A1Y6D0U7_9GAMM</name>
<evidence type="ECO:0000259" key="3">
    <source>
        <dbReference type="Pfam" id="PF07992"/>
    </source>
</evidence>
<dbReference type="RefSeq" id="WP_085211049.1">
    <property type="nucleotide sequence ID" value="NZ_FXAM01000001.1"/>
</dbReference>
<sequence>MEPTRPPADSVAILGCGPAGLSCALWLKHLGFRPVLIDPGAAPGGQLLRLDRVNRWVLGLPGQTGPELAALYAGHVRDEGIEPWLGRRVVAVAAADGGFRLDLDGAAGKENLTARALVVATGLRPRSREVLDPIPGGGTAHASGQVSYFPLDHLDPALAQPGLRVAVLGGGDNAYCTALDLAGQAVQVHLLLRGQPKAQARFQAEVRALAERGGLAEYPGATLDAFQTTADGIAIDFYREGRQHHIEVDRIFVRAGLVPNTDFPAALGPLARLDLDAEGYVRVDAQRRASQPGVYAIGDVANPALPAVVAAIANGAMAARTLALDLTAPSPPISP</sequence>
<keyword evidence="5" id="KW-1185">Reference proteome</keyword>
<dbReference type="Pfam" id="PF07992">
    <property type="entry name" value="Pyr_redox_2"/>
    <property type="match status" value="1"/>
</dbReference>
<keyword evidence="1" id="KW-0285">Flavoprotein</keyword>
<gene>
    <name evidence="4" type="ORF">SAMN02949497_1326</name>
</gene>
<dbReference type="STRING" id="1760988.SAMN02949497_1326"/>
<proteinExistence type="predicted"/>
<evidence type="ECO:0000313" key="4">
    <source>
        <dbReference type="EMBL" id="SMF94024.1"/>
    </source>
</evidence>
<dbReference type="PROSITE" id="PS51257">
    <property type="entry name" value="PROKAR_LIPOPROTEIN"/>
    <property type="match status" value="1"/>
</dbReference>
<dbReference type="InterPro" id="IPR036188">
    <property type="entry name" value="FAD/NAD-bd_sf"/>
</dbReference>
<keyword evidence="2" id="KW-0560">Oxidoreductase</keyword>
<evidence type="ECO:0000313" key="5">
    <source>
        <dbReference type="Proteomes" id="UP000192923"/>
    </source>
</evidence>
<dbReference type="PRINTS" id="PR00368">
    <property type="entry name" value="FADPNR"/>
</dbReference>
<dbReference type="Proteomes" id="UP000192923">
    <property type="component" value="Unassembled WGS sequence"/>
</dbReference>
<evidence type="ECO:0000256" key="1">
    <source>
        <dbReference type="ARBA" id="ARBA00022630"/>
    </source>
</evidence>
<organism evidence="4 5">
    <name type="scientific">Methylomagnum ishizawai</name>
    <dbReference type="NCBI Taxonomy" id="1760988"/>
    <lineage>
        <taxon>Bacteria</taxon>
        <taxon>Pseudomonadati</taxon>
        <taxon>Pseudomonadota</taxon>
        <taxon>Gammaproteobacteria</taxon>
        <taxon>Methylococcales</taxon>
        <taxon>Methylococcaceae</taxon>
        <taxon>Methylomagnum</taxon>
    </lineage>
</organism>
<feature type="domain" description="FAD/NAD(P)-binding" evidence="3">
    <location>
        <begin position="10"/>
        <end position="315"/>
    </location>
</feature>
<dbReference type="GO" id="GO:0016491">
    <property type="term" value="F:oxidoreductase activity"/>
    <property type="evidence" value="ECO:0007669"/>
    <property type="project" value="UniProtKB-KW"/>
</dbReference>
<dbReference type="PANTHER" id="PTHR48105">
    <property type="entry name" value="THIOREDOXIN REDUCTASE 1-RELATED-RELATED"/>
    <property type="match status" value="1"/>
</dbReference>
<dbReference type="InterPro" id="IPR050097">
    <property type="entry name" value="Ferredoxin-NADP_redctase_2"/>
</dbReference>
<accession>A0A1Y6D0U7</accession>